<dbReference type="AlphaFoldDB" id="A0A1F5LJ20"/>
<dbReference type="NCBIfam" id="TIGR03953">
    <property type="entry name" value="rplD_bact"/>
    <property type="match status" value="1"/>
</dbReference>
<dbReference type="SUPFAM" id="SSF52166">
    <property type="entry name" value="Ribosomal protein L4"/>
    <property type="match status" value="1"/>
</dbReference>
<evidence type="ECO:0000313" key="6">
    <source>
        <dbReference type="EMBL" id="OGE53212.1"/>
    </source>
</evidence>
<evidence type="ECO:0000313" key="7">
    <source>
        <dbReference type="Proteomes" id="UP000177622"/>
    </source>
</evidence>
<comment type="caution">
    <text evidence="6">The sequence shown here is derived from an EMBL/GenBank/DDBJ whole genome shotgun (WGS) entry which is preliminary data.</text>
</comment>
<dbReference type="PANTHER" id="PTHR10746">
    <property type="entry name" value="50S RIBOSOMAL PROTEIN L4"/>
    <property type="match status" value="1"/>
</dbReference>
<dbReference type="InterPro" id="IPR013005">
    <property type="entry name" value="Ribosomal_uL4-like"/>
</dbReference>
<sequence>MPSHDVFRSLRLLSRSSGGLMSGPKQVTQRCLTRSMATEAKPTTPIETQNATEAPQAQRPGGQLPVQVVTYRWPDMKPERMIHYSRRLLQMPIRHDILHRAVVYEGDATRQGTASTKWRDDVHGSHRKLYAQKGSGRARAGDKQSPVRRGGGVAHGPHPRDFSTDLPRKIYAQAWRIALSYRHARGELIVVENSITLPEEATPFFVRNVATAHGWDQKKGRVTLITRKADERLFQAAEKFQKHVKCIEFADVDVKDMLETGRIVIEKEALHRLLRENSTDLTQEDRVWSPSLDGKEILQLGRPRA</sequence>
<dbReference type="InterPro" id="IPR023574">
    <property type="entry name" value="Ribosomal_uL4_dom_sf"/>
</dbReference>
<dbReference type="GO" id="GO:0003735">
    <property type="term" value="F:structural constituent of ribosome"/>
    <property type="evidence" value="ECO:0007669"/>
    <property type="project" value="InterPro"/>
</dbReference>
<dbReference type="RefSeq" id="XP_022488651.1">
    <property type="nucleotide sequence ID" value="XM_022631546.1"/>
</dbReference>
<evidence type="ECO:0000256" key="4">
    <source>
        <dbReference type="ARBA" id="ARBA00040565"/>
    </source>
</evidence>
<comment type="similarity">
    <text evidence="1">Belongs to the universal ribosomal protein uL4 family.</text>
</comment>
<dbReference type="PANTHER" id="PTHR10746:SF6">
    <property type="entry name" value="LARGE RIBOSOMAL SUBUNIT PROTEIN UL4M"/>
    <property type="match status" value="1"/>
</dbReference>
<dbReference type="GO" id="GO:0006412">
    <property type="term" value="P:translation"/>
    <property type="evidence" value="ECO:0007669"/>
    <property type="project" value="InterPro"/>
</dbReference>
<organism evidence="6 7">
    <name type="scientific">Penicillium arizonense</name>
    <dbReference type="NCBI Taxonomy" id="1835702"/>
    <lineage>
        <taxon>Eukaryota</taxon>
        <taxon>Fungi</taxon>
        <taxon>Dikarya</taxon>
        <taxon>Ascomycota</taxon>
        <taxon>Pezizomycotina</taxon>
        <taxon>Eurotiomycetes</taxon>
        <taxon>Eurotiomycetidae</taxon>
        <taxon>Eurotiales</taxon>
        <taxon>Aspergillaceae</taxon>
        <taxon>Penicillium</taxon>
    </lineage>
</organism>
<gene>
    <name evidence="6" type="ORF">PENARI_c008G08426</name>
</gene>
<dbReference type="Pfam" id="PF00573">
    <property type="entry name" value="Ribosomal_L4"/>
    <property type="match status" value="1"/>
</dbReference>
<feature type="region of interest" description="Disordered" evidence="5">
    <location>
        <begin position="36"/>
        <end position="61"/>
    </location>
</feature>
<evidence type="ECO:0000256" key="3">
    <source>
        <dbReference type="ARBA" id="ARBA00023274"/>
    </source>
</evidence>
<evidence type="ECO:0000256" key="5">
    <source>
        <dbReference type="SAM" id="MobiDB-lite"/>
    </source>
</evidence>
<evidence type="ECO:0000256" key="1">
    <source>
        <dbReference type="ARBA" id="ARBA00010528"/>
    </source>
</evidence>
<accession>A0A1F5LJ20</accession>
<dbReference type="GO" id="GO:0005840">
    <property type="term" value="C:ribosome"/>
    <property type="evidence" value="ECO:0007669"/>
    <property type="project" value="UniProtKB-KW"/>
</dbReference>
<dbReference type="FunFam" id="3.40.1370.10:FF:000016">
    <property type="entry name" value="60S ribosomal protein L4, mitochondrial"/>
    <property type="match status" value="1"/>
</dbReference>
<proteinExistence type="inferred from homology"/>
<keyword evidence="2" id="KW-0689">Ribosomal protein</keyword>
<dbReference type="STRING" id="1835702.A0A1F5LJ20"/>
<keyword evidence="3" id="KW-0687">Ribonucleoprotein</keyword>
<protein>
    <recommendedName>
        <fullName evidence="4">Large ribosomal subunit protein uL4m</fullName>
    </recommendedName>
</protein>
<dbReference type="InterPro" id="IPR002136">
    <property type="entry name" value="Ribosomal_uL4"/>
</dbReference>
<dbReference type="Proteomes" id="UP000177622">
    <property type="component" value="Unassembled WGS sequence"/>
</dbReference>
<dbReference type="EMBL" id="LXJU01000008">
    <property type="protein sequence ID" value="OGE53212.1"/>
    <property type="molecule type" value="Genomic_DNA"/>
</dbReference>
<reference evidence="6 7" key="1">
    <citation type="journal article" date="2016" name="Sci. Rep.">
        <title>Penicillium arizonense, a new, genome sequenced fungal species, reveals a high chemical diversity in secreted metabolites.</title>
        <authorList>
            <person name="Grijseels S."/>
            <person name="Nielsen J.C."/>
            <person name="Randelovic M."/>
            <person name="Nielsen J."/>
            <person name="Nielsen K.F."/>
            <person name="Workman M."/>
            <person name="Frisvad J.C."/>
        </authorList>
    </citation>
    <scope>NUCLEOTIDE SEQUENCE [LARGE SCALE GENOMIC DNA]</scope>
    <source>
        <strain evidence="6 7">CBS 141311</strain>
    </source>
</reference>
<feature type="region of interest" description="Disordered" evidence="5">
    <location>
        <begin position="131"/>
        <end position="162"/>
    </location>
</feature>
<feature type="compositionally biased region" description="Polar residues" evidence="5">
    <location>
        <begin position="45"/>
        <end position="55"/>
    </location>
</feature>
<dbReference type="GO" id="GO:1990904">
    <property type="term" value="C:ribonucleoprotein complex"/>
    <property type="evidence" value="ECO:0007669"/>
    <property type="project" value="UniProtKB-KW"/>
</dbReference>
<dbReference type="OrthoDB" id="275876at2759"/>
<keyword evidence="7" id="KW-1185">Reference proteome</keyword>
<evidence type="ECO:0000256" key="2">
    <source>
        <dbReference type="ARBA" id="ARBA00022980"/>
    </source>
</evidence>
<dbReference type="Gene3D" id="3.40.1370.10">
    <property type="match status" value="1"/>
</dbReference>
<name>A0A1F5LJ20_PENAI</name>
<dbReference type="GeneID" id="34576280"/>